<feature type="signal peptide" evidence="1">
    <location>
        <begin position="1"/>
        <end position="20"/>
    </location>
</feature>
<dbReference type="EMBL" id="AXCM01015595">
    <property type="status" value="NOT_ANNOTATED_CDS"/>
    <property type="molecule type" value="Genomic_DNA"/>
</dbReference>
<sequence>MLLFVVFITCSVGFFGHTQCTPHREPFNKIEQFVQNIGPDYGVNYSGVKADLHRTLQRILEVLNSDRLKLISSKQSIEDFTENKLRQYEVTSVTDSVVDNLNKIFHKLDEANDAELKKQEQYQQEYMSKLEELSVVQEQVLAQRGTTVALSRSIQEQNVTLSKTLEMQQKLQKIITDQPLTSPQDAVNV</sequence>
<dbReference type="AlphaFoldDB" id="A0A182MG45"/>
<name>A0A182MG45_9DIPT</name>
<evidence type="ECO:0000313" key="3">
    <source>
        <dbReference type="Proteomes" id="UP000075883"/>
    </source>
</evidence>
<protein>
    <submittedName>
        <fullName evidence="2">Uncharacterized protein</fullName>
    </submittedName>
</protein>
<feature type="chain" id="PRO_5046805204" evidence="1">
    <location>
        <begin position="21"/>
        <end position="189"/>
    </location>
</feature>
<dbReference type="EnsemblMetazoa" id="ACUA017476-RA">
    <property type="protein sequence ID" value="ACUA017476-PA"/>
    <property type="gene ID" value="ACUA017476"/>
</dbReference>
<reference evidence="2" key="2">
    <citation type="submission" date="2020-05" db="UniProtKB">
        <authorList>
            <consortium name="EnsemblMetazoa"/>
        </authorList>
    </citation>
    <scope>IDENTIFICATION</scope>
    <source>
        <strain evidence="2">A-37</strain>
    </source>
</reference>
<proteinExistence type="predicted"/>
<dbReference type="VEuPathDB" id="VectorBase:ACUA017476"/>
<dbReference type="EMBL" id="AXCM01015594">
    <property type="status" value="NOT_ANNOTATED_CDS"/>
    <property type="molecule type" value="Genomic_DNA"/>
</dbReference>
<accession>A0A182MG45</accession>
<evidence type="ECO:0000313" key="2">
    <source>
        <dbReference type="EnsemblMetazoa" id="ACUA017476-PA"/>
    </source>
</evidence>
<keyword evidence="1" id="KW-0732">Signal</keyword>
<reference evidence="3" key="1">
    <citation type="submission" date="2013-09" db="EMBL/GenBank/DDBJ databases">
        <title>The Genome Sequence of Anopheles culicifacies species A.</title>
        <authorList>
            <consortium name="The Broad Institute Genomics Platform"/>
            <person name="Neafsey D.E."/>
            <person name="Besansky N."/>
            <person name="Howell P."/>
            <person name="Walton C."/>
            <person name="Young S.K."/>
            <person name="Zeng Q."/>
            <person name="Gargeya S."/>
            <person name="Fitzgerald M."/>
            <person name="Haas B."/>
            <person name="Abouelleil A."/>
            <person name="Allen A.W."/>
            <person name="Alvarado L."/>
            <person name="Arachchi H.M."/>
            <person name="Berlin A.M."/>
            <person name="Chapman S.B."/>
            <person name="Gainer-Dewar J."/>
            <person name="Goldberg J."/>
            <person name="Griggs A."/>
            <person name="Gujja S."/>
            <person name="Hansen M."/>
            <person name="Howarth C."/>
            <person name="Imamovic A."/>
            <person name="Ireland A."/>
            <person name="Larimer J."/>
            <person name="McCowan C."/>
            <person name="Murphy C."/>
            <person name="Pearson M."/>
            <person name="Poon T.W."/>
            <person name="Priest M."/>
            <person name="Roberts A."/>
            <person name="Saif S."/>
            <person name="Shea T."/>
            <person name="Sisk P."/>
            <person name="Sykes S."/>
            <person name="Wortman J."/>
            <person name="Nusbaum C."/>
            <person name="Birren B."/>
        </authorList>
    </citation>
    <scope>NUCLEOTIDE SEQUENCE [LARGE SCALE GENOMIC DNA]</scope>
    <source>
        <strain evidence="3">A-37</strain>
    </source>
</reference>
<evidence type="ECO:0000256" key="1">
    <source>
        <dbReference type="SAM" id="SignalP"/>
    </source>
</evidence>
<keyword evidence="3" id="KW-1185">Reference proteome</keyword>
<organism evidence="2 3">
    <name type="scientific">Anopheles culicifacies</name>
    <dbReference type="NCBI Taxonomy" id="139723"/>
    <lineage>
        <taxon>Eukaryota</taxon>
        <taxon>Metazoa</taxon>
        <taxon>Ecdysozoa</taxon>
        <taxon>Arthropoda</taxon>
        <taxon>Hexapoda</taxon>
        <taxon>Insecta</taxon>
        <taxon>Pterygota</taxon>
        <taxon>Neoptera</taxon>
        <taxon>Endopterygota</taxon>
        <taxon>Diptera</taxon>
        <taxon>Nematocera</taxon>
        <taxon>Culicoidea</taxon>
        <taxon>Culicidae</taxon>
        <taxon>Anophelinae</taxon>
        <taxon>Anopheles</taxon>
        <taxon>culicifacies species complex</taxon>
    </lineage>
</organism>
<dbReference type="Proteomes" id="UP000075883">
    <property type="component" value="Unassembled WGS sequence"/>
</dbReference>